<feature type="region of interest" description="Disordered" evidence="2">
    <location>
        <begin position="1"/>
        <end position="41"/>
    </location>
</feature>
<feature type="compositionally biased region" description="Polar residues" evidence="2">
    <location>
        <begin position="174"/>
        <end position="197"/>
    </location>
</feature>
<dbReference type="InterPro" id="IPR040044">
    <property type="entry name" value="SRR1L"/>
</dbReference>
<dbReference type="InterPro" id="IPR012942">
    <property type="entry name" value="SRR1-like"/>
</dbReference>
<feature type="compositionally biased region" description="Low complexity" evidence="2">
    <location>
        <begin position="137"/>
        <end position="154"/>
    </location>
</feature>
<dbReference type="PANTHER" id="PTHR28626">
    <property type="entry name" value="SRR1-LIKE PROTEIN"/>
    <property type="match status" value="1"/>
</dbReference>
<feature type="region of interest" description="Disordered" evidence="2">
    <location>
        <begin position="257"/>
        <end position="291"/>
    </location>
</feature>
<dbReference type="GO" id="GO:0005737">
    <property type="term" value="C:cytoplasm"/>
    <property type="evidence" value="ECO:0007669"/>
    <property type="project" value="TreeGrafter"/>
</dbReference>
<dbReference type="Pfam" id="PF07985">
    <property type="entry name" value="SRR1"/>
    <property type="match status" value="1"/>
</dbReference>
<feature type="compositionally biased region" description="Low complexity" evidence="2">
    <location>
        <begin position="18"/>
        <end position="30"/>
    </location>
</feature>
<dbReference type="EMBL" id="ML014233">
    <property type="protein sequence ID" value="RKP00139.1"/>
    <property type="molecule type" value="Genomic_DNA"/>
</dbReference>
<dbReference type="PANTHER" id="PTHR28626:SF3">
    <property type="entry name" value="SRR1-LIKE PROTEIN"/>
    <property type="match status" value="1"/>
</dbReference>
<keyword evidence="5" id="KW-1185">Reference proteome</keyword>
<comment type="similarity">
    <text evidence="1">Belongs to the SRR1 family.</text>
</comment>
<evidence type="ECO:0000259" key="3">
    <source>
        <dbReference type="Pfam" id="PF07985"/>
    </source>
</evidence>
<evidence type="ECO:0000256" key="1">
    <source>
        <dbReference type="ARBA" id="ARBA00009856"/>
    </source>
</evidence>
<gene>
    <name evidence="4" type="ORF">CXG81DRAFT_19869</name>
</gene>
<sequence>MESDGFTIVQSRRRTRRSAPSGLSSRSASSTPVPPRQLVNEPVGTATVLAPLTPASRHTAAELKRAKQRLHERIATLAADPFWHYLRDTWVAQLGAWADHHAQTASTPPATPAAPTASAVDMSAISTAADAPAPTAADLAAPAATDAPAPTTTAEISKPPAAVISPPLSLPLSRTSAAQTSESDVVSLDASLSATSETARRATPPPDLSAERAPASPEITMDFVCLGVGPILTAISAQFQLALFVLLCREMRQRQPVLSPSPVSTPPPPGVTSSPSTKCHPDDPTAQPGPSPLPVRMGRCLIWDPCFTQQDASVLEAEFGIALLPPATRATYRADGPAFLFLPHCPNAMVRQLLKTHADTLDRLVLLSNDPQRVRDCTYMSLDGAAAAAQNTDLLGRLLDGDAALDRTMAALPVANRFVPVNVFNDMAFVRFPPKSA</sequence>
<dbReference type="OrthoDB" id="551431at2759"/>
<evidence type="ECO:0000313" key="4">
    <source>
        <dbReference type="EMBL" id="RKP00139.1"/>
    </source>
</evidence>
<proteinExistence type="inferred from homology"/>
<protein>
    <recommendedName>
        <fullName evidence="3">SRR1-like domain-containing protein</fullName>
    </recommendedName>
</protein>
<accession>A0A4V1IUD1</accession>
<organism evidence="4 5">
    <name type="scientific">Caulochytrium protostelioides</name>
    <dbReference type="NCBI Taxonomy" id="1555241"/>
    <lineage>
        <taxon>Eukaryota</taxon>
        <taxon>Fungi</taxon>
        <taxon>Fungi incertae sedis</taxon>
        <taxon>Chytridiomycota</taxon>
        <taxon>Chytridiomycota incertae sedis</taxon>
        <taxon>Chytridiomycetes</taxon>
        <taxon>Caulochytriales</taxon>
        <taxon>Caulochytriaceae</taxon>
        <taxon>Caulochytrium</taxon>
    </lineage>
</organism>
<dbReference type="AlphaFoldDB" id="A0A4V1IUD1"/>
<feature type="region of interest" description="Disordered" evidence="2">
    <location>
        <begin position="174"/>
        <end position="214"/>
    </location>
</feature>
<evidence type="ECO:0000256" key="2">
    <source>
        <dbReference type="SAM" id="MobiDB-lite"/>
    </source>
</evidence>
<reference evidence="5" key="1">
    <citation type="journal article" date="2018" name="Nat. Microbiol.">
        <title>Leveraging single-cell genomics to expand the fungal tree of life.</title>
        <authorList>
            <person name="Ahrendt S.R."/>
            <person name="Quandt C.A."/>
            <person name="Ciobanu D."/>
            <person name="Clum A."/>
            <person name="Salamov A."/>
            <person name="Andreopoulos B."/>
            <person name="Cheng J.F."/>
            <person name="Woyke T."/>
            <person name="Pelin A."/>
            <person name="Henrissat B."/>
            <person name="Reynolds N.K."/>
            <person name="Benny G.L."/>
            <person name="Smith M.E."/>
            <person name="James T.Y."/>
            <person name="Grigoriev I.V."/>
        </authorList>
    </citation>
    <scope>NUCLEOTIDE SEQUENCE [LARGE SCALE GENOMIC DNA]</scope>
    <source>
        <strain evidence="5">ATCC 52028</strain>
    </source>
</reference>
<evidence type="ECO:0000313" key="5">
    <source>
        <dbReference type="Proteomes" id="UP000274922"/>
    </source>
</evidence>
<name>A0A4V1IUD1_9FUNG</name>
<dbReference type="Proteomes" id="UP000274922">
    <property type="component" value="Unassembled WGS sequence"/>
</dbReference>
<feature type="domain" description="SRR1-like" evidence="3">
    <location>
        <begin position="221"/>
        <end position="377"/>
    </location>
</feature>
<feature type="region of interest" description="Disordered" evidence="2">
    <location>
        <begin position="137"/>
        <end position="162"/>
    </location>
</feature>
<dbReference type="GO" id="GO:0005634">
    <property type="term" value="C:nucleus"/>
    <property type="evidence" value="ECO:0007669"/>
    <property type="project" value="TreeGrafter"/>
</dbReference>